<dbReference type="RefSeq" id="WP_271415189.1">
    <property type="nucleotide sequence ID" value="NZ_BAAATN010000018.1"/>
</dbReference>
<organism evidence="2 3">
    <name type="scientific">Streptomyces lienomycini</name>
    <dbReference type="NCBI Taxonomy" id="284035"/>
    <lineage>
        <taxon>Bacteria</taxon>
        <taxon>Bacillati</taxon>
        <taxon>Actinomycetota</taxon>
        <taxon>Actinomycetes</taxon>
        <taxon>Kitasatosporales</taxon>
        <taxon>Streptomycetaceae</taxon>
        <taxon>Streptomyces</taxon>
    </lineage>
</organism>
<feature type="compositionally biased region" description="Polar residues" evidence="1">
    <location>
        <begin position="1"/>
        <end position="14"/>
    </location>
</feature>
<sequence length="115" mass="11582">MSSTNLRQPRSKPSLTAAMASANRPTAKSTAATAGQSTHSGVKNTRVAAKARINRPRGRTGSGAQVAGSSDVSMTKMLPHGGCGGPRGTRTAAPASRACTGYQRTASSASAMPQP</sequence>
<dbReference type="Proteomes" id="UP001595855">
    <property type="component" value="Unassembled WGS sequence"/>
</dbReference>
<comment type="caution">
    <text evidence="2">The sequence shown here is derived from an EMBL/GenBank/DDBJ whole genome shotgun (WGS) entry which is preliminary data.</text>
</comment>
<evidence type="ECO:0000313" key="3">
    <source>
        <dbReference type="Proteomes" id="UP001595855"/>
    </source>
</evidence>
<accession>A0ABV9X4Q1</accession>
<name>A0ABV9X4Q1_9ACTN</name>
<keyword evidence="3" id="KW-1185">Reference proteome</keyword>
<protein>
    <submittedName>
        <fullName evidence="2">Uncharacterized protein</fullName>
    </submittedName>
</protein>
<reference evidence="3" key="1">
    <citation type="journal article" date="2019" name="Int. J. Syst. Evol. Microbiol.">
        <title>The Global Catalogue of Microorganisms (GCM) 10K type strain sequencing project: providing services to taxonomists for standard genome sequencing and annotation.</title>
        <authorList>
            <consortium name="The Broad Institute Genomics Platform"/>
            <consortium name="The Broad Institute Genome Sequencing Center for Infectious Disease"/>
            <person name="Wu L."/>
            <person name="Ma J."/>
        </authorList>
    </citation>
    <scope>NUCLEOTIDE SEQUENCE [LARGE SCALE GENOMIC DNA]</scope>
    <source>
        <strain evidence="3">CGMCC 4.1542</strain>
    </source>
</reference>
<feature type="compositionally biased region" description="Polar residues" evidence="1">
    <location>
        <begin position="23"/>
        <end position="43"/>
    </location>
</feature>
<feature type="compositionally biased region" description="Polar residues" evidence="1">
    <location>
        <begin position="102"/>
        <end position="115"/>
    </location>
</feature>
<evidence type="ECO:0000256" key="1">
    <source>
        <dbReference type="SAM" id="MobiDB-lite"/>
    </source>
</evidence>
<feature type="region of interest" description="Disordered" evidence="1">
    <location>
        <begin position="1"/>
        <end position="115"/>
    </location>
</feature>
<proteinExistence type="predicted"/>
<evidence type="ECO:0000313" key="2">
    <source>
        <dbReference type="EMBL" id="MFC5018697.1"/>
    </source>
</evidence>
<dbReference type="EMBL" id="JBHSJO010000001">
    <property type="protein sequence ID" value="MFC5018697.1"/>
    <property type="molecule type" value="Genomic_DNA"/>
</dbReference>
<gene>
    <name evidence="2" type="ORF">ACFPRC_28005</name>
</gene>